<gene>
    <name evidence="3" type="ORF">NVI5450_1623</name>
</gene>
<feature type="transmembrane region" description="Helical" evidence="2">
    <location>
        <begin position="816"/>
        <end position="837"/>
    </location>
</feature>
<dbReference type="AlphaFoldDB" id="A0A1L0B0N8"/>
<feature type="transmembrane region" description="Helical" evidence="2">
    <location>
        <begin position="150"/>
        <end position="168"/>
    </location>
</feature>
<proteinExistence type="predicted"/>
<feature type="transmembrane region" description="Helical" evidence="2">
    <location>
        <begin position="780"/>
        <end position="804"/>
    </location>
</feature>
<dbReference type="OrthoDB" id="10014029at2"/>
<dbReference type="Proteomes" id="UP000183794">
    <property type="component" value="Unassembled WGS sequence"/>
</dbReference>
<evidence type="ECO:0000313" key="3">
    <source>
        <dbReference type="EMBL" id="SGY94761.1"/>
    </source>
</evidence>
<evidence type="ECO:0000256" key="2">
    <source>
        <dbReference type="SAM" id="Phobius"/>
    </source>
</evidence>
<organism evidence="3 4">
    <name type="scientific">Moritella viscosa</name>
    <dbReference type="NCBI Taxonomy" id="80854"/>
    <lineage>
        <taxon>Bacteria</taxon>
        <taxon>Pseudomonadati</taxon>
        <taxon>Pseudomonadota</taxon>
        <taxon>Gammaproteobacteria</taxon>
        <taxon>Alteromonadales</taxon>
        <taxon>Moritellaceae</taxon>
        <taxon>Moritella</taxon>
    </lineage>
</organism>
<feature type="region of interest" description="Disordered" evidence="1">
    <location>
        <begin position="1"/>
        <end position="22"/>
    </location>
</feature>
<keyword evidence="2" id="KW-0812">Transmembrane</keyword>
<reference evidence="3 4" key="1">
    <citation type="submission" date="2016-11" db="EMBL/GenBank/DDBJ databases">
        <authorList>
            <person name="Jaros S."/>
            <person name="Januszkiewicz K."/>
            <person name="Wedrychowicz H."/>
        </authorList>
    </citation>
    <scope>NUCLEOTIDE SEQUENCE [LARGE SCALE GENOMIC DNA]</scope>
    <source>
        <strain evidence="3">NVI 5450</strain>
    </source>
</reference>
<feature type="transmembrane region" description="Helical" evidence="2">
    <location>
        <begin position="740"/>
        <end position="759"/>
    </location>
</feature>
<sequence>MRKNDRKSRVRQIRKSKKTNRKNRIAKAKILNSKKYLEIRLRTIIVKHQSEILNNSIDKETIDDPSTTQKVFSDVHSNKKFYLFCSIVSTLIFSYQSEAVNTLIFQSFHAPMTRIVNSIFPSVSDEVYPSYVSLETPTQLAALAQSLDQILLDYVPIVALIFCVLFLLESLTPEGASKGTRSRVIAMLFVLFIASPLNTQEYKTASGHTEQVNNYRYIIQTAFAKVVEAGENMIDFFDGKDITIHSIQLPDPKVLKGNYLDISHVFLKNVESQQDVLDTKLNVNFKDDAYTARFEMGGYETIISNISNTIMNQKAETIDEALAEKEMIQDFYQSLFEHSYKVAQNISNTKISYDKELSSDFTDAQNLGHKESVLEGDYKQYCEGIYTYDLSGADMGVMNAYLDVAAQCASHNFLVKHYASPYFDSEEILSGQGALNDLNAMPFGHSVFELDFDDIKAKAKLTCSSGGYFACAEAIQITEKAYVKTNKKLGLITTPVNAINDVVSSYVDISGDVMRRRLHTQTPVKGVGYRDLTLDKDAYFSINFTKNIEKQDFEVLHLLQFIDITDIPKPDFSTIVNTIAGSDFMSPINKFTSCYNVFNQIRNGYKCGSVKDEMIDLGTGFIQWGVSFKTGAMLMSFNKKKGKAFKMSSDKLKKYGSAVGTVTAIIAPSAYDNQFKTSSYFSSTGATEILTTAAILQYFGLEAIKFLGWIGSYCIGIGVLIYYLILMLPMMLFKFSLLRAYKFIIDQTIAFNLFFLNGFSRGMDGIESVYDDFIIDLHALFMNFILQVISPIIIISSFTIIFQYLHDILIKIDGNLGTQIMNIIILLFELLAVFLLLRMLPKMMNSQIDKWCDFMKSSLSK</sequence>
<feature type="transmembrane region" description="Helical" evidence="2">
    <location>
        <begin position="680"/>
        <end position="699"/>
    </location>
</feature>
<feature type="transmembrane region" description="Helical" evidence="2">
    <location>
        <begin position="706"/>
        <end position="728"/>
    </location>
</feature>
<keyword evidence="2" id="KW-1133">Transmembrane helix</keyword>
<name>A0A1L0B0N8_9GAMM</name>
<accession>A0A1L0B0N8</accession>
<protein>
    <submittedName>
        <fullName evidence="3">Uncharacterized protein</fullName>
    </submittedName>
</protein>
<dbReference type="RefSeq" id="WP_075518114.1">
    <property type="nucleotide sequence ID" value="NZ_FPLD01000051.1"/>
</dbReference>
<evidence type="ECO:0000313" key="4">
    <source>
        <dbReference type="Proteomes" id="UP000183794"/>
    </source>
</evidence>
<dbReference type="EMBL" id="FPLD01000051">
    <property type="protein sequence ID" value="SGY94761.1"/>
    <property type="molecule type" value="Genomic_DNA"/>
</dbReference>
<keyword evidence="2" id="KW-0472">Membrane</keyword>
<evidence type="ECO:0000256" key="1">
    <source>
        <dbReference type="SAM" id="MobiDB-lite"/>
    </source>
</evidence>